<dbReference type="Proteomes" id="UP000670092">
    <property type="component" value="Unassembled WGS sequence"/>
</dbReference>
<evidence type="ECO:0000313" key="9">
    <source>
        <dbReference type="Proteomes" id="UP000670092"/>
    </source>
</evidence>
<dbReference type="PANTHER" id="PTHR45646">
    <property type="entry name" value="SERINE/THREONINE-PROTEIN KINASE DOA-RELATED"/>
    <property type="match status" value="1"/>
</dbReference>
<sequence length="405" mass="45855">MMPRSPEDSDTTDLGYFAVTEDDEDDIEILAEPWHRYKTAGDSRTFYPICIGEVLNQRYRIDHKLGHGHFSTVWMAYDLETKSDVAVKVLASGENSGEHEVDMQEEIRKSVQDTSHLVTSLATFILPVPAGKSSHRVLVFPLRGRSLGSIHVNRTLPMSTRMSAARQLLKALESLHSAGIVHRDLNSQNCMWGVEPLHHLNKAAKYKILGRPLKQIIPYVQLWKQGELVKPLVFPENLRTEDFYLGDFGLAMRLEGPATQGRPPSMYCSPERLHNKPPSFACDMWSYMCVFSVLYLGFVPFNTLSRGGIVSSMVLTLGPLPQEWKGLYVDPESSLDMWYDQNRKPAPEDSLEANIAYRRPESDPVERQHALSVLSRGFSYVPEERPTATQLLQDPSFIALVDKYC</sequence>
<evidence type="ECO:0000256" key="3">
    <source>
        <dbReference type="ARBA" id="ARBA00022741"/>
    </source>
</evidence>
<dbReference type="Pfam" id="PF00069">
    <property type="entry name" value="Pkinase"/>
    <property type="match status" value="2"/>
</dbReference>
<dbReference type="InterPro" id="IPR011009">
    <property type="entry name" value="Kinase-like_dom_sf"/>
</dbReference>
<keyword evidence="1" id="KW-0723">Serine/threonine-protein kinase</keyword>
<dbReference type="PROSITE" id="PS00107">
    <property type="entry name" value="PROTEIN_KINASE_ATP"/>
    <property type="match status" value="1"/>
</dbReference>
<gene>
    <name evidence="8" type="ORF">I7I52_04345</name>
</gene>
<dbReference type="SUPFAM" id="SSF56112">
    <property type="entry name" value="Protein kinase-like (PK-like)"/>
    <property type="match status" value="1"/>
</dbReference>
<evidence type="ECO:0000256" key="4">
    <source>
        <dbReference type="ARBA" id="ARBA00022777"/>
    </source>
</evidence>
<keyword evidence="5 6" id="KW-0067">ATP-binding</keyword>
<dbReference type="PROSITE" id="PS50011">
    <property type="entry name" value="PROTEIN_KINASE_DOM"/>
    <property type="match status" value="1"/>
</dbReference>
<dbReference type="InterPro" id="IPR017441">
    <property type="entry name" value="Protein_kinase_ATP_BS"/>
</dbReference>
<dbReference type="InterPro" id="IPR000719">
    <property type="entry name" value="Prot_kinase_dom"/>
</dbReference>
<dbReference type="InterPro" id="IPR051175">
    <property type="entry name" value="CLK_kinases"/>
</dbReference>
<dbReference type="VEuPathDB" id="FungiDB:I7I52_04345"/>
<dbReference type="Gene3D" id="1.10.510.10">
    <property type="entry name" value="Transferase(Phosphotransferase) domain 1"/>
    <property type="match status" value="1"/>
</dbReference>
<feature type="binding site" evidence="6">
    <location>
        <position position="88"/>
    </location>
    <ligand>
        <name>ATP</name>
        <dbReference type="ChEBI" id="CHEBI:30616"/>
    </ligand>
</feature>
<dbReference type="OrthoDB" id="5979581at2759"/>
<dbReference type="GO" id="GO:0005634">
    <property type="term" value="C:nucleus"/>
    <property type="evidence" value="ECO:0007669"/>
    <property type="project" value="TreeGrafter"/>
</dbReference>
<keyword evidence="4 8" id="KW-0418">Kinase</keyword>
<dbReference type="AlphaFoldDB" id="A0A8H8CXA7"/>
<proteinExistence type="predicted"/>
<organism evidence="8 9">
    <name type="scientific">Ajellomyces capsulatus</name>
    <name type="common">Darling's disease fungus</name>
    <name type="synonym">Histoplasma capsulatum</name>
    <dbReference type="NCBI Taxonomy" id="5037"/>
    <lineage>
        <taxon>Eukaryota</taxon>
        <taxon>Fungi</taxon>
        <taxon>Dikarya</taxon>
        <taxon>Ascomycota</taxon>
        <taxon>Pezizomycotina</taxon>
        <taxon>Eurotiomycetes</taxon>
        <taxon>Eurotiomycetidae</taxon>
        <taxon>Onygenales</taxon>
        <taxon>Ajellomycetaceae</taxon>
        <taxon>Histoplasma</taxon>
    </lineage>
</organism>
<dbReference type="GO" id="GO:0043484">
    <property type="term" value="P:regulation of RNA splicing"/>
    <property type="evidence" value="ECO:0007669"/>
    <property type="project" value="TreeGrafter"/>
</dbReference>
<evidence type="ECO:0000256" key="2">
    <source>
        <dbReference type="ARBA" id="ARBA00022679"/>
    </source>
</evidence>
<evidence type="ECO:0000256" key="5">
    <source>
        <dbReference type="ARBA" id="ARBA00022840"/>
    </source>
</evidence>
<name>A0A8H8CXA7_AJECA</name>
<evidence type="ECO:0000313" key="8">
    <source>
        <dbReference type="EMBL" id="KAG5293134.1"/>
    </source>
</evidence>
<dbReference type="PANTHER" id="PTHR45646:SF11">
    <property type="entry name" value="SERINE_THREONINE-PROTEIN KINASE DOA"/>
    <property type="match status" value="1"/>
</dbReference>
<accession>A0A8H8CXA7</accession>
<protein>
    <submittedName>
        <fullName evidence="8">Protein kinase</fullName>
    </submittedName>
</protein>
<feature type="domain" description="Protein kinase" evidence="7">
    <location>
        <begin position="59"/>
        <end position="397"/>
    </location>
</feature>
<comment type="caution">
    <text evidence="8">The sequence shown here is derived from an EMBL/GenBank/DDBJ whole genome shotgun (WGS) entry which is preliminary data.</text>
</comment>
<keyword evidence="3 6" id="KW-0547">Nucleotide-binding</keyword>
<keyword evidence="2" id="KW-0808">Transferase</keyword>
<dbReference type="EMBL" id="JAEVHI010000004">
    <property type="protein sequence ID" value="KAG5293134.1"/>
    <property type="molecule type" value="Genomic_DNA"/>
</dbReference>
<evidence type="ECO:0000256" key="6">
    <source>
        <dbReference type="PROSITE-ProRule" id="PRU10141"/>
    </source>
</evidence>
<dbReference type="Gene3D" id="3.30.200.20">
    <property type="entry name" value="Phosphorylase Kinase, domain 1"/>
    <property type="match status" value="1"/>
</dbReference>
<evidence type="ECO:0000259" key="7">
    <source>
        <dbReference type="PROSITE" id="PS50011"/>
    </source>
</evidence>
<reference evidence="8 9" key="1">
    <citation type="submission" date="2021-01" db="EMBL/GenBank/DDBJ databases">
        <title>Chromosome-level genome assembly of a human fungal pathogen reveals clustering of transcriptionally co-regulated genes.</title>
        <authorList>
            <person name="Voorhies M."/>
            <person name="Cohen S."/>
            <person name="Shea T.P."/>
            <person name="Petrus S."/>
            <person name="Munoz J.F."/>
            <person name="Poplawski S."/>
            <person name="Goldman W.E."/>
            <person name="Michael T."/>
            <person name="Cuomo C.A."/>
            <person name="Sil A."/>
            <person name="Beyhan S."/>
        </authorList>
    </citation>
    <scope>NUCLEOTIDE SEQUENCE [LARGE SCALE GENOMIC DNA]</scope>
    <source>
        <strain evidence="8 9">G184AR</strain>
    </source>
</reference>
<evidence type="ECO:0000256" key="1">
    <source>
        <dbReference type="ARBA" id="ARBA00022527"/>
    </source>
</evidence>
<dbReference type="GO" id="GO:0005524">
    <property type="term" value="F:ATP binding"/>
    <property type="evidence" value="ECO:0007669"/>
    <property type="project" value="UniProtKB-UniRule"/>
</dbReference>
<dbReference type="GO" id="GO:0004674">
    <property type="term" value="F:protein serine/threonine kinase activity"/>
    <property type="evidence" value="ECO:0007669"/>
    <property type="project" value="UniProtKB-KW"/>
</dbReference>